<dbReference type="SUPFAM" id="SSF56954">
    <property type="entry name" value="Outer membrane efflux proteins (OEP)"/>
    <property type="match status" value="1"/>
</dbReference>
<dbReference type="InterPro" id="IPR010131">
    <property type="entry name" value="MdtP/NodT-like"/>
</dbReference>
<protein>
    <submittedName>
        <fullName evidence="3">Efflux transporter outer membrane subunit</fullName>
    </submittedName>
</protein>
<dbReference type="RefSeq" id="WP_242938327.1">
    <property type="nucleotide sequence ID" value="NZ_CP094326.1"/>
</dbReference>
<name>A0ABY3YQ43_9FLAO</name>
<dbReference type="EMBL" id="CP094326">
    <property type="protein sequence ID" value="UNY99959.1"/>
    <property type="molecule type" value="Genomic_DNA"/>
</dbReference>
<keyword evidence="2" id="KW-0449">Lipoprotein</keyword>
<dbReference type="NCBIfam" id="TIGR01845">
    <property type="entry name" value="outer_NodT"/>
    <property type="match status" value="1"/>
</dbReference>
<evidence type="ECO:0000313" key="3">
    <source>
        <dbReference type="EMBL" id="UNY99959.1"/>
    </source>
</evidence>
<keyword evidence="2" id="KW-0564">Palmitate</keyword>
<keyword evidence="2" id="KW-0472">Membrane</keyword>
<gene>
    <name evidence="3" type="ORF">MQE36_06320</name>
</gene>
<sequence>MKRTYIYKFLLLSVVAFTVQSCFVAKNYERPELEEADSLYRTDNLPQDSISAADISWRDLFSDPLLEGYIEEGLQNNIDIRIALQQVIAAEAYMKQGKAGYLPSLNGNTSVTHQELAGNSQFGSFFDGSIQQYDLSANLSWEADIWGKIRSNRRATQASYLQSIEAHKAVKTVLVAQIASTYYRLVALDAQLEVTEETIINRTNSLETIKALKEAGNVNQVAVDQTAAQLYNAQALQVDIERTIFQTENAMSILLGKAAQGYERNKLEEQTVKNDLEIGLSSLLLRNRPDIMAAEYGLVNAFELTNVARSSFYPSITLSATGGFQSIEFDKWIDAGSLFANLVGGLAQPIFNKRKIRTQYEVAKAQQEQALLNFKKSLLVAGQEVSDALYTLNAETDKYEYREKEVEALRQAETNSEELLNSGYATYLDLLTARQNALNAELNVIDTKLNQLQSVITLYRSLGGGWH</sequence>
<organism evidence="3 4">
    <name type="scientific">Zhouia spongiae</name>
    <dbReference type="NCBI Taxonomy" id="2202721"/>
    <lineage>
        <taxon>Bacteria</taxon>
        <taxon>Pseudomonadati</taxon>
        <taxon>Bacteroidota</taxon>
        <taxon>Flavobacteriia</taxon>
        <taxon>Flavobacteriales</taxon>
        <taxon>Flavobacteriaceae</taxon>
        <taxon>Zhouia</taxon>
    </lineage>
</organism>
<reference evidence="3 4" key="1">
    <citation type="journal article" date="2018" name="Int. J. Syst. Evol. Microbiol.">
        <title>Zhouia spongiae sp. nov., isolated from a marine sponge.</title>
        <authorList>
            <person name="Zhuang L."/>
            <person name="Lin B."/>
            <person name="Qin F."/>
            <person name="Luo L."/>
        </authorList>
    </citation>
    <scope>NUCLEOTIDE SEQUENCE [LARGE SCALE GENOMIC DNA]</scope>
    <source>
        <strain evidence="3 4">HN-Y44</strain>
    </source>
</reference>
<accession>A0ABY3YQ43</accession>
<dbReference type="Pfam" id="PF02321">
    <property type="entry name" value="OEP"/>
    <property type="match status" value="2"/>
</dbReference>
<dbReference type="PANTHER" id="PTHR30203:SF33">
    <property type="entry name" value="BLR4455 PROTEIN"/>
    <property type="match status" value="1"/>
</dbReference>
<evidence type="ECO:0000256" key="2">
    <source>
        <dbReference type="RuleBase" id="RU362097"/>
    </source>
</evidence>
<keyword evidence="4" id="KW-1185">Reference proteome</keyword>
<dbReference type="PANTHER" id="PTHR30203">
    <property type="entry name" value="OUTER MEMBRANE CATION EFFLUX PROTEIN"/>
    <property type="match status" value="1"/>
</dbReference>
<evidence type="ECO:0000256" key="1">
    <source>
        <dbReference type="ARBA" id="ARBA00007613"/>
    </source>
</evidence>
<dbReference type="InterPro" id="IPR003423">
    <property type="entry name" value="OMP_efflux"/>
</dbReference>
<dbReference type="Gene3D" id="2.20.200.10">
    <property type="entry name" value="Outer membrane efflux proteins (OEP)"/>
    <property type="match status" value="1"/>
</dbReference>
<comment type="similarity">
    <text evidence="1 2">Belongs to the outer membrane factor (OMF) (TC 1.B.17) family.</text>
</comment>
<dbReference type="Gene3D" id="1.20.1600.10">
    <property type="entry name" value="Outer membrane efflux proteins (OEP)"/>
    <property type="match status" value="1"/>
</dbReference>
<proteinExistence type="inferred from homology"/>
<comment type="subcellular location">
    <subcellularLocation>
        <location evidence="2">Cell membrane</location>
        <topology evidence="2">Lipid-anchor</topology>
    </subcellularLocation>
</comment>
<evidence type="ECO:0000313" key="4">
    <source>
        <dbReference type="Proteomes" id="UP000829476"/>
    </source>
</evidence>
<dbReference type="Proteomes" id="UP000829476">
    <property type="component" value="Chromosome"/>
</dbReference>
<dbReference type="PROSITE" id="PS51257">
    <property type="entry name" value="PROKAR_LIPOPROTEIN"/>
    <property type="match status" value="1"/>
</dbReference>
<keyword evidence="2" id="KW-1134">Transmembrane beta strand</keyword>
<keyword evidence="2" id="KW-0812">Transmembrane</keyword>